<feature type="compositionally biased region" description="Polar residues" evidence="1">
    <location>
        <begin position="195"/>
        <end position="204"/>
    </location>
</feature>
<feature type="compositionally biased region" description="Low complexity" evidence="1">
    <location>
        <begin position="74"/>
        <end position="83"/>
    </location>
</feature>
<feature type="compositionally biased region" description="Polar residues" evidence="1">
    <location>
        <begin position="231"/>
        <end position="243"/>
    </location>
</feature>
<dbReference type="EMBL" id="KN833142">
    <property type="protein sequence ID" value="KIM72300.1"/>
    <property type="molecule type" value="Genomic_DNA"/>
</dbReference>
<evidence type="ECO:0000313" key="3">
    <source>
        <dbReference type="Proteomes" id="UP000054166"/>
    </source>
</evidence>
<dbReference type="HOGENOM" id="CLU_850245_0_0_1"/>
<protein>
    <submittedName>
        <fullName evidence="2">Uncharacterized protein</fullName>
    </submittedName>
</protein>
<gene>
    <name evidence="2" type="ORF">PILCRDRAFT_742859</name>
</gene>
<dbReference type="Proteomes" id="UP000054166">
    <property type="component" value="Unassembled WGS sequence"/>
</dbReference>
<reference evidence="3" key="2">
    <citation type="submission" date="2015-01" db="EMBL/GenBank/DDBJ databases">
        <title>Evolutionary Origins and Diversification of the Mycorrhizal Mutualists.</title>
        <authorList>
            <consortium name="DOE Joint Genome Institute"/>
            <consortium name="Mycorrhizal Genomics Consortium"/>
            <person name="Kohler A."/>
            <person name="Kuo A."/>
            <person name="Nagy L.G."/>
            <person name="Floudas D."/>
            <person name="Copeland A."/>
            <person name="Barry K.W."/>
            <person name="Cichocki N."/>
            <person name="Veneault-Fourrey C."/>
            <person name="LaButti K."/>
            <person name="Lindquist E.A."/>
            <person name="Lipzen A."/>
            <person name="Lundell T."/>
            <person name="Morin E."/>
            <person name="Murat C."/>
            <person name="Riley R."/>
            <person name="Ohm R."/>
            <person name="Sun H."/>
            <person name="Tunlid A."/>
            <person name="Henrissat B."/>
            <person name="Grigoriev I.V."/>
            <person name="Hibbett D.S."/>
            <person name="Martin F."/>
        </authorList>
    </citation>
    <scope>NUCLEOTIDE SEQUENCE [LARGE SCALE GENOMIC DNA]</scope>
    <source>
        <strain evidence="3">F 1598</strain>
    </source>
</reference>
<sequence>MTGFGQAAETMRDAIVPAMTMVDGAPLGSHRRSLSGDLDSPTWFVGQNLGYLDTNAKEGPSPSMVSLHEHLSASGRGASGSVSKNASYEEDISHHARSSSSQQQLIASSSSDVGSSTGRRLSMDGKKQSSVGPATPPTSFSFRNRARSSEDNSLKGIIGRLRGGRGSSPRPIAPEDDVQSPPPSATPTMIRFPESSYSPSTSQAPYAPVVSIRSPTPPSSLLRPQSSSTSNFSNQRPSMSAHSTGDRLWPRLTLPPVPSPAVSDDSHDLASEGLLDPRLLWRLGQTRADSTTSLRDHEDYSRPIGALFVHNGERSRTSVGTNNTLET</sequence>
<reference evidence="2 3" key="1">
    <citation type="submission" date="2014-04" db="EMBL/GenBank/DDBJ databases">
        <authorList>
            <consortium name="DOE Joint Genome Institute"/>
            <person name="Kuo A."/>
            <person name="Tarkka M."/>
            <person name="Buscot F."/>
            <person name="Kohler A."/>
            <person name="Nagy L.G."/>
            <person name="Floudas D."/>
            <person name="Copeland A."/>
            <person name="Barry K.W."/>
            <person name="Cichocki N."/>
            <person name="Veneault-Fourrey C."/>
            <person name="LaButti K."/>
            <person name="Lindquist E.A."/>
            <person name="Lipzen A."/>
            <person name="Lundell T."/>
            <person name="Morin E."/>
            <person name="Murat C."/>
            <person name="Sun H."/>
            <person name="Tunlid A."/>
            <person name="Henrissat B."/>
            <person name="Grigoriev I.V."/>
            <person name="Hibbett D.S."/>
            <person name="Martin F."/>
            <person name="Nordberg H.P."/>
            <person name="Cantor M.N."/>
            <person name="Hua S.X."/>
        </authorList>
    </citation>
    <scope>NUCLEOTIDE SEQUENCE [LARGE SCALE GENOMIC DNA]</scope>
    <source>
        <strain evidence="2 3">F 1598</strain>
    </source>
</reference>
<dbReference type="STRING" id="765440.A0A0C3EI30"/>
<accession>A0A0C3EI30</accession>
<dbReference type="InParanoid" id="A0A0C3EI30"/>
<name>A0A0C3EI30_PILCF</name>
<keyword evidence="3" id="KW-1185">Reference proteome</keyword>
<feature type="region of interest" description="Disordered" evidence="1">
    <location>
        <begin position="74"/>
        <end position="251"/>
    </location>
</feature>
<evidence type="ECO:0000313" key="2">
    <source>
        <dbReference type="EMBL" id="KIM72300.1"/>
    </source>
</evidence>
<dbReference type="AlphaFoldDB" id="A0A0C3EI30"/>
<dbReference type="OrthoDB" id="3039272at2759"/>
<evidence type="ECO:0000256" key="1">
    <source>
        <dbReference type="SAM" id="MobiDB-lite"/>
    </source>
</evidence>
<organism evidence="2 3">
    <name type="scientific">Piloderma croceum (strain F 1598)</name>
    <dbReference type="NCBI Taxonomy" id="765440"/>
    <lineage>
        <taxon>Eukaryota</taxon>
        <taxon>Fungi</taxon>
        <taxon>Dikarya</taxon>
        <taxon>Basidiomycota</taxon>
        <taxon>Agaricomycotina</taxon>
        <taxon>Agaricomycetes</taxon>
        <taxon>Agaricomycetidae</taxon>
        <taxon>Atheliales</taxon>
        <taxon>Atheliaceae</taxon>
        <taxon>Piloderma</taxon>
    </lineage>
</organism>
<feature type="compositionally biased region" description="Polar residues" evidence="1">
    <location>
        <begin position="128"/>
        <end position="142"/>
    </location>
</feature>
<feature type="compositionally biased region" description="Low complexity" evidence="1">
    <location>
        <begin position="98"/>
        <end position="116"/>
    </location>
</feature>
<proteinExistence type="predicted"/>
<feature type="compositionally biased region" description="Low complexity" evidence="1">
    <location>
        <begin position="211"/>
        <end position="230"/>
    </location>
</feature>